<name>A0A120CVB1_HYPSL</name>
<keyword evidence="3" id="KW-1185">Reference proteome</keyword>
<dbReference type="PATRIC" id="fig|121290.4.peg.1275"/>
<dbReference type="STRING" id="121290.APY04_1887"/>
<dbReference type="EMBL" id="LMTR01000063">
    <property type="protein sequence ID" value="KWT67528.1"/>
    <property type="molecule type" value="Genomic_DNA"/>
</dbReference>
<dbReference type="RefSeq" id="WP_198151111.1">
    <property type="nucleotide sequence ID" value="NZ_LMTR01000063.1"/>
</dbReference>
<sequence length="57" mass="6563">MSNQFYAMLEAWWPVFGIVPFLAIVLYVMRPGAKAKAEYKHDAEIPFEDGKDDRNGK</sequence>
<evidence type="ECO:0000256" key="1">
    <source>
        <dbReference type="SAM" id="Phobius"/>
    </source>
</evidence>
<accession>A0A120CVB1</accession>
<keyword evidence="1" id="KW-0472">Membrane</keyword>
<comment type="caution">
    <text evidence="2">The sequence shown here is derived from an EMBL/GenBank/DDBJ whole genome shotgun (WGS) entry which is preliminary data.</text>
</comment>
<keyword evidence="1" id="KW-0812">Transmembrane</keyword>
<evidence type="ECO:0000313" key="2">
    <source>
        <dbReference type="EMBL" id="KWT67528.1"/>
    </source>
</evidence>
<keyword evidence="1" id="KW-1133">Transmembrane helix</keyword>
<dbReference type="AlphaFoldDB" id="A0A120CVB1"/>
<protein>
    <submittedName>
        <fullName evidence="2">Uncharacterized protein</fullName>
    </submittedName>
</protein>
<organism evidence="2 3">
    <name type="scientific">Hyphomicrobium sulfonivorans</name>
    <dbReference type="NCBI Taxonomy" id="121290"/>
    <lineage>
        <taxon>Bacteria</taxon>
        <taxon>Pseudomonadati</taxon>
        <taxon>Pseudomonadota</taxon>
        <taxon>Alphaproteobacteria</taxon>
        <taxon>Hyphomicrobiales</taxon>
        <taxon>Hyphomicrobiaceae</taxon>
        <taxon>Hyphomicrobium</taxon>
    </lineage>
</organism>
<proteinExistence type="predicted"/>
<reference evidence="2 3" key="1">
    <citation type="submission" date="2015-10" db="EMBL/GenBank/DDBJ databases">
        <title>Transcriptomic analysis of a linuron degrading triple-species bacterial consortium.</title>
        <authorList>
            <person name="Albers P."/>
        </authorList>
    </citation>
    <scope>NUCLEOTIDE SEQUENCE [LARGE SCALE GENOMIC DNA]</scope>
    <source>
        <strain evidence="2 3">WDL6</strain>
    </source>
</reference>
<dbReference type="Proteomes" id="UP000059074">
    <property type="component" value="Unassembled WGS sequence"/>
</dbReference>
<gene>
    <name evidence="2" type="ORF">APY04_1887</name>
</gene>
<feature type="transmembrane region" description="Helical" evidence="1">
    <location>
        <begin position="12"/>
        <end position="29"/>
    </location>
</feature>
<evidence type="ECO:0000313" key="3">
    <source>
        <dbReference type="Proteomes" id="UP000059074"/>
    </source>
</evidence>